<dbReference type="RefSeq" id="WP_308455037.1">
    <property type="nucleotide sequence ID" value="NZ_JAJEQR010000082.1"/>
</dbReference>
<gene>
    <name evidence="2" type="ORF">LKD81_16860</name>
</gene>
<dbReference type="Proteomes" id="UP001198182">
    <property type="component" value="Unassembled WGS sequence"/>
</dbReference>
<keyword evidence="3" id="KW-1185">Reference proteome</keyword>
<proteinExistence type="predicted"/>
<evidence type="ECO:0000313" key="3">
    <source>
        <dbReference type="Proteomes" id="UP001198182"/>
    </source>
</evidence>
<organism evidence="2 3">
    <name type="scientific">Hominifimenecus microfluidus</name>
    <dbReference type="NCBI Taxonomy" id="2885348"/>
    <lineage>
        <taxon>Bacteria</taxon>
        <taxon>Bacillati</taxon>
        <taxon>Bacillota</taxon>
        <taxon>Clostridia</taxon>
        <taxon>Lachnospirales</taxon>
        <taxon>Lachnospiraceae</taxon>
        <taxon>Hominifimenecus</taxon>
    </lineage>
</organism>
<protein>
    <submittedName>
        <fullName evidence="2">WYL domain-containing protein</fullName>
    </submittedName>
</protein>
<sequence>MALTEVTDMIFSELYSVYYHTVARVLETAFDSPASEKELQNCIEREAFSESTLTILPALKSGKWPLLNPDLSPVLRHRPTMPLTLLEKQWLKAIADDPHVKLFGVEIPELDDVEPLFTRDDYRIYDQYADGDPFEDASYIQHFQLLLSAMKSGRPVQITMVNRHGKRVSTRLFPKSFEYSSKDDKIRVIVDGCRLRCFNLGRVEHCEYYDAEALWHETPREEHRKSLTLWIVDERNTPERAMLHFAHFKRRAERTEDGKYILSLEYDESDEAELVIRVLSFGPYVKVLEPQSFVNLIRAKLLAQKSCELR</sequence>
<dbReference type="AlphaFoldDB" id="A0AAE3EEC8"/>
<accession>A0AAE3EEC8</accession>
<dbReference type="EMBL" id="JAJEQR010000082">
    <property type="protein sequence ID" value="MCC2232640.1"/>
    <property type="molecule type" value="Genomic_DNA"/>
</dbReference>
<evidence type="ECO:0000259" key="1">
    <source>
        <dbReference type="Pfam" id="PF25583"/>
    </source>
</evidence>
<dbReference type="Pfam" id="PF25583">
    <property type="entry name" value="WCX"/>
    <property type="match status" value="1"/>
</dbReference>
<evidence type="ECO:0000313" key="2">
    <source>
        <dbReference type="EMBL" id="MCC2232640.1"/>
    </source>
</evidence>
<comment type="caution">
    <text evidence="2">The sequence shown here is derived from an EMBL/GenBank/DDBJ whole genome shotgun (WGS) entry which is preliminary data.</text>
</comment>
<feature type="domain" description="WCX" evidence="1">
    <location>
        <begin position="239"/>
        <end position="301"/>
    </location>
</feature>
<reference evidence="2" key="1">
    <citation type="submission" date="2021-10" db="EMBL/GenBank/DDBJ databases">
        <title>Anaerobic single-cell dispensing facilitates the cultivation of human gut bacteria.</title>
        <authorList>
            <person name="Afrizal A."/>
        </authorList>
    </citation>
    <scope>NUCLEOTIDE SEQUENCE</scope>
    <source>
        <strain evidence="2">CLA-AA-H215</strain>
    </source>
</reference>
<name>A0AAE3EEC8_9FIRM</name>
<dbReference type="InterPro" id="IPR057727">
    <property type="entry name" value="WCX_dom"/>
</dbReference>